<gene>
    <name evidence="5" type="primary">yokD</name>
    <name evidence="5" type="ORF">U729_1506</name>
</gene>
<proteinExistence type="inferred from homology"/>
<keyword evidence="2 4" id="KW-0808">Transferase</keyword>
<accession>A0A0A7FXA5</accession>
<protein>
    <recommendedName>
        <fullName evidence="4">Aminoglycoside N(3)-acetyltransferase</fullName>
        <ecNumber evidence="4">2.3.1.-</ecNumber>
    </recommendedName>
</protein>
<keyword evidence="4" id="KW-0046">Antibiotic resistance</keyword>
<dbReference type="EC" id="2.3.1.-" evidence="4"/>
<dbReference type="eggNOG" id="COG2746">
    <property type="taxonomic scope" value="Bacteria"/>
</dbReference>
<dbReference type="InterPro" id="IPR028345">
    <property type="entry name" value="Antibiotic_NAT-like"/>
</dbReference>
<dbReference type="Proteomes" id="UP000030635">
    <property type="component" value="Chromosome"/>
</dbReference>
<dbReference type="Pfam" id="PF02522">
    <property type="entry name" value="Antibiotic_NAT"/>
    <property type="match status" value="1"/>
</dbReference>
<dbReference type="STRING" id="1561.NPD11_1492"/>
<name>A0A0A7FXA5_9CLOT</name>
<dbReference type="PANTHER" id="PTHR11104:SF0">
    <property type="entry name" value="SPBETA PROPHAGE-DERIVED AMINOGLYCOSIDE N(3')-ACETYLTRANSFERASE-LIKE PROTEIN YOKD"/>
    <property type="match status" value="1"/>
</dbReference>
<dbReference type="GO" id="GO:0046353">
    <property type="term" value="F:aminoglycoside 3-N-acetyltransferase activity"/>
    <property type="evidence" value="ECO:0007669"/>
    <property type="project" value="UniProtKB-EC"/>
</dbReference>
<dbReference type="AlphaFoldDB" id="A0A0A7FXA5"/>
<evidence type="ECO:0000256" key="3">
    <source>
        <dbReference type="ARBA" id="ARBA00023315"/>
    </source>
</evidence>
<comment type="catalytic activity">
    <reaction evidence="4">
        <text>a 2-deoxystreptamine antibiotic + acetyl-CoA = an N(3)-acetyl-2-deoxystreptamine antibiotic + CoA + H(+)</text>
        <dbReference type="Rhea" id="RHEA:12665"/>
        <dbReference type="ChEBI" id="CHEBI:15378"/>
        <dbReference type="ChEBI" id="CHEBI:57287"/>
        <dbReference type="ChEBI" id="CHEBI:57288"/>
        <dbReference type="ChEBI" id="CHEBI:57921"/>
        <dbReference type="ChEBI" id="CHEBI:77452"/>
        <dbReference type="EC" id="2.3.1.81"/>
    </reaction>
</comment>
<dbReference type="OrthoDB" id="7330654at2"/>
<keyword evidence="6" id="KW-1185">Reference proteome</keyword>
<dbReference type="HOGENOM" id="CLU_060091_0_0_9"/>
<dbReference type="InterPro" id="IPR003679">
    <property type="entry name" value="Amioglycoside_AcTrfase"/>
</dbReference>
<dbReference type="GO" id="GO:0046677">
    <property type="term" value="P:response to antibiotic"/>
    <property type="evidence" value="ECO:0007669"/>
    <property type="project" value="UniProtKB-KW"/>
</dbReference>
<organism evidence="5 6">
    <name type="scientific">Clostridium baratii str. Sullivan</name>
    <dbReference type="NCBI Taxonomy" id="1415775"/>
    <lineage>
        <taxon>Bacteria</taxon>
        <taxon>Bacillati</taxon>
        <taxon>Bacillota</taxon>
        <taxon>Clostridia</taxon>
        <taxon>Eubacteriales</taxon>
        <taxon>Clostridiaceae</taxon>
        <taxon>Clostridium</taxon>
    </lineage>
</organism>
<dbReference type="PANTHER" id="PTHR11104">
    <property type="entry name" value="AMINOGLYCOSIDE N3-ACETYLTRANSFERASE"/>
    <property type="match status" value="1"/>
</dbReference>
<dbReference type="KEGG" id="cbv:U729_1506"/>
<dbReference type="EMBL" id="CP006905">
    <property type="protein sequence ID" value="AIY84254.1"/>
    <property type="molecule type" value="Genomic_DNA"/>
</dbReference>
<evidence type="ECO:0000313" key="6">
    <source>
        <dbReference type="Proteomes" id="UP000030635"/>
    </source>
</evidence>
<comment type="similarity">
    <text evidence="1 4">Belongs to the antibiotic N-acetyltransferase family.</text>
</comment>
<reference evidence="5 6" key="1">
    <citation type="journal article" date="2015" name="Infect. Genet. Evol.">
        <title>Genomic sequences of six botulinum neurotoxin-producing strains representing three clostridial species illustrate the mobility and diversity of botulinum neurotoxin genes.</title>
        <authorList>
            <person name="Smith T.J."/>
            <person name="Hill K.K."/>
            <person name="Xie G."/>
            <person name="Foley B.T."/>
            <person name="Williamson C.H."/>
            <person name="Foster J.T."/>
            <person name="Johnson S.L."/>
            <person name="Chertkov O."/>
            <person name="Teshima H."/>
            <person name="Gibbons H.S."/>
            <person name="Johnsky L.A."/>
            <person name="Karavis M.A."/>
            <person name="Smith L.A."/>
        </authorList>
    </citation>
    <scope>NUCLEOTIDE SEQUENCE [LARGE SCALE GENOMIC DNA]</scope>
    <source>
        <strain evidence="5">Sullivan</strain>
    </source>
</reference>
<dbReference type="RefSeq" id="WP_039313217.1">
    <property type="nucleotide sequence ID" value="NZ_CP006905.1"/>
</dbReference>
<sequence>MSRLEQIVESTKKLLTKSTLIEEFKRIGIERGDNIMVHSSLSKLGYVCGGEVTVVEALIDVVGEEGTIVMPTHSADYTDPIFWGEPAVPKEWFEDIRREMPAFDPEVTPTFGMGRIVECFRNYKGVKRSYHPTVSFAAYGKNADFIIENHSLEYSLGEKSPLARFYELDGKVLLLGVDYDSNTSFHLAEYRAGNYTKAINASPIIENGERVFKSYEDIEFKTELFMFAGEGFEEKYNVKLDKIGNADIKLFNQKECVDYAVEYFKECTFY</sequence>
<evidence type="ECO:0000256" key="2">
    <source>
        <dbReference type="ARBA" id="ARBA00022679"/>
    </source>
</evidence>
<evidence type="ECO:0000256" key="4">
    <source>
        <dbReference type="RuleBase" id="RU365031"/>
    </source>
</evidence>
<evidence type="ECO:0000313" key="5">
    <source>
        <dbReference type="EMBL" id="AIY84254.1"/>
    </source>
</evidence>
<evidence type="ECO:0000256" key="1">
    <source>
        <dbReference type="ARBA" id="ARBA00006383"/>
    </source>
</evidence>
<dbReference type="SUPFAM" id="SSF110710">
    <property type="entry name" value="TTHA0583/YokD-like"/>
    <property type="match status" value="1"/>
</dbReference>
<keyword evidence="3 4" id="KW-0012">Acyltransferase</keyword>